<keyword evidence="3" id="KW-1185">Reference proteome</keyword>
<dbReference type="EMBL" id="JABULH010000005">
    <property type="protein sequence ID" value="NTS66100.1"/>
    <property type="molecule type" value="Genomic_DNA"/>
</dbReference>
<dbReference type="Pfam" id="PF02602">
    <property type="entry name" value="HEM4"/>
    <property type="match status" value="1"/>
</dbReference>
<feature type="domain" description="Tetrapyrrole biosynthesis uroporphyrinogen III synthase" evidence="1">
    <location>
        <begin position="22"/>
        <end position="217"/>
    </location>
</feature>
<evidence type="ECO:0000313" key="2">
    <source>
        <dbReference type="EMBL" id="NTS66100.1"/>
    </source>
</evidence>
<dbReference type="SUPFAM" id="SSF69618">
    <property type="entry name" value="HemD-like"/>
    <property type="match status" value="1"/>
</dbReference>
<accession>A0ABX2JQK4</accession>
<dbReference type="InterPro" id="IPR003754">
    <property type="entry name" value="4pyrrol_synth_uPrphyn_synth"/>
</dbReference>
<evidence type="ECO:0000259" key="1">
    <source>
        <dbReference type="Pfam" id="PF02602"/>
    </source>
</evidence>
<dbReference type="RefSeq" id="WP_174194712.1">
    <property type="nucleotide sequence ID" value="NZ_JABULH010000005.1"/>
</dbReference>
<dbReference type="InterPro" id="IPR036108">
    <property type="entry name" value="4pyrrol_syn_uPrphyn_synt_sf"/>
</dbReference>
<name>A0ABX2JQK4_9SPHN</name>
<reference evidence="2 3" key="1">
    <citation type="submission" date="2020-06" db="EMBL/GenBank/DDBJ databases">
        <title>Sphingomonas hominis sp. nov., a member of the Sphingomonas, isolated from the hair of a 22-year-old girl.</title>
        <authorList>
            <person name="Zhang D.-F."/>
            <person name="Cui X.-W."/>
        </authorList>
    </citation>
    <scope>NUCLEOTIDE SEQUENCE [LARGE SCALE GENOMIC DNA]</scope>
    <source>
        <strain evidence="2 3">HHU CXW</strain>
    </source>
</reference>
<dbReference type="Proteomes" id="UP000621447">
    <property type="component" value="Unassembled WGS sequence"/>
</dbReference>
<organism evidence="2 3">
    <name type="scientific">Sphingomonas hominis</name>
    <dbReference type="NCBI Taxonomy" id="2741495"/>
    <lineage>
        <taxon>Bacteria</taxon>
        <taxon>Pseudomonadati</taxon>
        <taxon>Pseudomonadota</taxon>
        <taxon>Alphaproteobacteria</taxon>
        <taxon>Sphingomonadales</taxon>
        <taxon>Sphingomonadaceae</taxon>
        <taxon>Sphingomonas</taxon>
    </lineage>
</organism>
<evidence type="ECO:0000313" key="3">
    <source>
        <dbReference type="Proteomes" id="UP000621447"/>
    </source>
</evidence>
<sequence>MSAARVGAARALVLRPEPGNARTVAALRVRGVAAIGVPLFAVRALDWTVPDAGAFDALLLTSANAVRVGGAGLAALAALPVVAVGAATAAAARAAGLRVAVTGDGDAATAVAAAGGAFPRLLHLAGREHVELPGVARVITYASEHVAVAPGALSAAVDGVVLLHSARAAARFAELAADLPRDRVRVAALSASVADAAGTGWARVAVADAPNDARLIEAAMRAIDPTCGRGDNARHE</sequence>
<dbReference type="Gene3D" id="3.40.50.10090">
    <property type="match status" value="2"/>
</dbReference>
<protein>
    <submittedName>
        <fullName evidence="2">Uroporphyrinogen-III synthase</fullName>
    </submittedName>
</protein>
<comment type="caution">
    <text evidence="2">The sequence shown here is derived from an EMBL/GenBank/DDBJ whole genome shotgun (WGS) entry which is preliminary data.</text>
</comment>
<proteinExistence type="predicted"/>
<gene>
    <name evidence="2" type="ORF">HRV97_13120</name>
</gene>